<feature type="transmembrane region" description="Helical" evidence="7">
    <location>
        <begin position="45"/>
        <end position="64"/>
    </location>
</feature>
<feature type="transmembrane region" description="Helical" evidence="7">
    <location>
        <begin position="12"/>
        <end position="33"/>
    </location>
</feature>
<dbReference type="InterPro" id="IPR007140">
    <property type="entry name" value="DUF350"/>
</dbReference>
<keyword evidence="4 7" id="KW-0812">Transmembrane</keyword>
<name>A0A512JN77_9HYPH</name>
<evidence type="ECO:0000256" key="4">
    <source>
        <dbReference type="ARBA" id="ARBA00022692"/>
    </source>
</evidence>
<evidence type="ECO:0000256" key="6">
    <source>
        <dbReference type="ARBA" id="ARBA00023136"/>
    </source>
</evidence>
<dbReference type="OrthoDB" id="5573330at2"/>
<sequence>MNVISGLPAFLAYFAAAIVLVALYILVYITATAHREMALIRAGNTAAALSLGASLIGYALPLSVAIRNAQSILDCIVWGLVALVVQILIYWLVRFILPDLSRRISQNEIAAAILLGAASLAGGIVNAASMSY</sequence>
<accession>A0A512JN77</accession>
<comment type="similarity">
    <text evidence="2">Belongs to the UPF0719 family.</text>
</comment>
<dbReference type="PANTHER" id="PTHR40043">
    <property type="entry name" value="UPF0719 INNER MEMBRANE PROTEIN YJFL"/>
    <property type="match status" value="1"/>
</dbReference>
<dbReference type="AlphaFoldDB" id="A0A512JN77"/>
<dbReference type="EMBL" id="BJZV01000018">
    <property type="protein sequence ID" value="GEP11409.1"/>
    <property type="molecule type" value="Genomic_DNA"/>
</dbReference>
<dbReference type="Proteomes" id="UP000321750">
    <property type="component" value="Unassembled WGS sequence"/>
</dbReference>
<feature type="transmembrane region" description="Helical" evidence="7">
    <location>
        <begin position="109"/>
        <end position="129"/>
    </location>
</feature>
<organism evidence="8 9">
    <name type="scientific">Methylobacterium gnaphalii</name>
    <dbReference type="NCBI Taxonomy" id="1010610"/>
    <lineage>
        <taxon>Bacteria</taxon>
        <taxon>Pseudomonadati</taxon>
        <taxon>Pseudomonadota</taxon>
        <taxon>Alphaproteobacteria</taxon>
        <taxon>Hyphomicrobiales</taxon>
        <taxon>Methylobacteriaceae</taxon>
        <taxon>Methylobacterium</taxon>
    </lineage>
</organism>
<evidence type="ECO:0000313" key="8">
    <source>
        <dbReference type="EMBL" id="GEP11409.1"/>
    </source>
</evidence>
<dbReference type="Pfam" id="PF03994">
    <property type="entry name" value="DUF350"/>
    <property type="match status" value="1"/>
</dbReference>
<keyword evidence="5 7" id="KW-1133">Transmembrane helix</keyword>
<keyword evidence="3" id="KW-1003">Cell membrane</keyword>
<evidence type="ECO:0000256" key="7">
    <source>
        <dbReference type="SAM" id="Phobius"/>
    </source>
</evidence>
<dbReference type="RefSeq" id="WP_147047845.1">
    <property type="nucleotide sequence ID" value="NZ_BJZV01000018.1"/>
</dbReference>
<protein>
    <submittedName>
        <fullName evidence="8">DUF350 domain-containing protein</fullName>
    </submittedName>
</protein>
<reference evidence="8 9" key="1">
    <citation type="submission" date="2019-07" db="EMBL/GenBank/DDBJ databases">
        <title>Whole genome shotgun sequence of Methylobacterium gnaphalii NBRC 107716.</title>
        <authorList>
            <person name="Hosoyama A."/>
            <person name="Uohara A."/>
            <person name="Ohji S."/>
            <person name="Ichikawa N."/>
        </authorList>
    </citation>
    <scope>NUCLEOTIDE SEQUENCE [LARGE SCALE GENOMIC DNA]</scope>
    <source>
        <strain evidence="8 9">NBRC 107716</strain>
    </source>
</reference>
<evidence type="ECO:0000256" key="1">
    <source>
        <dbReference type="ARBA" id="ARBA00004651"/>
    </source>
</evidence>
<comment type="caution">
    <text evidence="8">The sequence shown here is derived from an EMBL/GenBank/DDBJ whole genome shotgun (WGS) entry which is preliminary data.</text>
</comment>
<keyword evidence="9" id="KW-1185">Reference proteome</keyword>
<feature type="transmembrane region" description="Helical" evidence="7">
    <location>
        <begin position="76"/>
        <end position="97"/>
    </location>
</feature>
<evidence type="ECO:0000256" key="2">
    <source>
        <dbReference type="ARBA" id="ARBA00005779"/>
    </source>
</evidence>
<proteinExistence type="inferred from homology"/>
<gene>
    <name evidence="8" type="ORF">MGN01_32540</name>
</gene>
<comment type="subcellular location">
    <subcellularLocation>
        <location evidence="1">Cell membrane</location>
        <topology evidence="1">Multi-pass membrane protein</topology>
    </subcellularLocation>
</comment>
<evidence type="ECO:0000256" key="5">
    <source>
        <dbReference type="ARBA" id="ARBA00022989"/>
    </source>
</evidence>
<evidence type="ECO:0000256" key="3">
    <source>
        <dbReference type="ARBA" id="ARBA00022475"/>
    </source>
</evidence>
<dbReference type="PANTHER" id="PTHR40043:SF1">
    <property type="entry name" value="UPF0719 INNER MEMBRANE PROTEIN YJFL"/>
    <property type="match status" value="1"/>
</dbReference>
<evidence type="ECO:0000313" key="9">
    <source>
        <dbReference type="Proteomes" id="UP000321750"/>
    </source>
</evidence>
<dbReference type="GO" id="GO:0005886">
    <property type="term" value="C:plasma membrane"/>
    <property type="evidence" value="ECO:0007669"/>
    <property type="project" value="UniProtKB-SubCell"/>
</dbReference>
<keyword evidence="6 7" id="KW-0472">Membrane</keyword>